<evidence type="ECO:0000256" key="2">
    <source>
        <dbReference type="ARBA" id="ARBA00022448"/>
    </source>
</evidence>
<comment type="subcellular location">
    <subcellularLocation>
        <location evidence="1">Cytoplasm</location>
    </subcellularLocation>
</comment>
<keyword evidence="2" id="KW-0813">Transport</keyword>
<dbReference type="FunFam" id="2.70.70.10:FF:000001">
    <property type="entry name" value="PTS system glucose-specific IIA component"/>
    <property type="match status" value="1"/>
</dbReference>
<dbReference type="PANTHER" id="PTHR45008">
    <property type="entry name" value="PTS SYSTEM GLUCOSE-SPECIFIC EIIA COMPONENT"/>
    <property type="match status" value="1"/>
</dbReference>
<evidence type="ECO:0000313" key="11">
    <source>
        <dbReference type="Proteomes" id="UP000070376"/>
    </source>
</evidence>
<protein>
    <submittedName>
        <fullName evidence="8">PTS system glucose subfamily transporter subunit IIA</fullName>
    </submittedName>
    <submittedName>
        <fullName evidence="9">Putative glucose-specific phosphotransferase enzyme IIA component</fullName>
    </submittedName>
</protein>
<keyword evidence="5" id="KW-0598">Phosphotransferase system</keyword>
<dbReference type="PROSITE" id="PS00371">
    <property type="entry name" value="PTS_EIIA_TYPE_1_HIS"/>
    <property type="match status" value="1"/>
</dbReference>
<evidence type="ECO:0000256" key="4">
    <source>
        <dbReference type="ARBA" id="ARBA00022679"/>
    </source>
</evidence>
<dbReference type="STRING" id="1398.AB434_1456"/>
<dbReference type="GO" id="GO:0009401">
    <property type="term" value="P:phosphoenolpyruvate-dependent sugar phosphotransferase system"/>
    <property type="evidence" value="ECO:0007669"/>
    <property type="project" value="UniProtKB-KW"/>
</dbReference>
<dbReference type="PATRIC" id="fig|1398.18.peg.3850"/>
<gene>
    <name evidence="9" type="ORF">HMPREF3213_00671</name>
    <name evidence="8" type="ORF">SB48_HM08orf06190</name>
</gene>
<evidence type="ECO:0000256" key="5">
    <source>
        <dbReference type="ARBA" id="ARBA00022683"/>
    </source>
</evidence>
<dbReference type="InterPro" id="IPR050890">
    <property type="entry name" value="PTS_EIIA_component"/>
</dbReference>
<dbReference type="Pfam" id="PF00358">
    <property type="entry name" value="PTS_EIIA_1"/>
    <property type="match status" value="1"/>
</dbReference>
<sequence>MFKLFQKKPKEERIFAPVRGQVVAIEEVPDPTFSEKMMGDGIAIKPTEGLLVAPFDGEVVQVFPTKHAIGLRGASGLELLIHIGLETVTLNGEGFETAVKAGDKVKKGDTLITFDLALIQEKAADTITSIVVTNGEAVHLDKKINLDAMPKETVVMVAQL</sequence>
<evidence type="ECO:0000313" key="10">
    <source>
        <dbReference type="Proteomes" id="UP000032024"/>
    </source>
</evidence>
<dbReference type="GO" id="GO:0016301">
    <property type="term" value="F:kinase activity"/>
    <property type="evidence" value="ECO:0007669"/>
    <property type="project" value="UniProtKB-KW"/>
</dbReference>
<dbReference type="InterPro" id="IPR011055">
    <property type="entry name" value="Dup_hybrid_motif"/>
</dbReference>
<dbReference type="RefSeq" id="WP_014096407.1">
    <property type="nucleotide sequence ID" value="NZ_CP010525.1"/>
</dbReference>
<dbReference type="SUPFAM" id="SSF51261">
    <property type="entry name" value="Duplicated hybrid motif"/>
    <property type="match status" value="1"/>
</dbReference>
<dbReference type="InterPro" id="IPR001127">
    <property type="entry name" value="PTS_EIIA_1_perm"/>
</dbReference>
<dbReference type="GO" id="GO:0005737">
    <property type="term" value="C:cytoplasm"/>
    <property type="evidence" value="ECO:0007669"/>
    <property type="project" value="UniProtKB-SubCell"/>
</dbReference>
<dbReference type="PANTHER" id="PTHR45008:SF1">
    <property type="entry name" value="PTS SYSTEM GLUCOSE-SPECIFIC EIIA COMPONENT"/>
    <property type="match status" value="1"/>
</dbReference>
<reference evidence="9" key="4">
    <citation type="submission" date="2016-01" db="EMBL/GenBank/DDBJ databases">
        <authorList>
            <person name="Oliw E.H."/>
        </authorList>
    </citation>
    <scope>NUCLEOTIDE SEQUENCE [LARGE SCALE GENOMIC DNA]</scope>
    <source>
        <strain evidence="9">GED7749B</strain>
    </source>
</reference>
<name>A0A0C5C8L3_HEYCO</name>
<dbReference type="NCBIfam" id="TIGR00830">
    <property type="entry name" value="PTBA"/>
    <property type="match status" value="1"/>
</dbReference>
<keyword evidence="3" id="KW-0762">Sugar transport</keyword>
<keyword evidence="4 9" id="KW-0808">Transferase</keyword>
<reference evidence="11" key="3">
    <citation type="submission" date="2016-01" db="EMBL/GenBank/DDBJ databases">
        <authorList>
            <person name="Mitreva M."/>
            <person name="Pepin K.H."/>
            <person name="Mihindukulasuriya K.A."/>
            <person name="Fulton R."/>
            <person name="Fronick C."/>
            <person name="O'Laughlin M."/>
            <person name="Miner T."/>
            <person name="Herter B."/>
            <person name="Rosa B.A."/>
            <person name="Cordes M."/>
            <person name="Tomlinson C."/>
            <person name="Wollam A."/>
            <person name="Palsikar V.B."/>
            <person name="Mardis E.R."/>
            <person name="Wilson R.K."/>
        </authorList>
    </citation>
    <scope>NUCLEOTIDE SEQUENCE [LARGE SCALE GENOMIC DNA]</scope>
    <source>
        <strain evidence="11">GED7749B</strain>
    </source>
</reference>
<dbReference type="PROSITE" id="PS51093">
    <property type="entry name" value="PTS_EIIA_TYPE_1"/>
    <property type="match status" value="1"/>
</dbReference>
<dbReference type="Proteomes" id="UP000070376">
    <property type="component" value="Unassembled WGS sequence"/>
</dbReference>
<keyword evidence="6" id="KW-0418">Kinase</keyword>
<dbReference type="Gene3D" id="2.70.70.10">
    <property type="entry name" value="Glucose Permease (Domain IIA)"/>
    <property type="match status" value="1"/>
</dbReference>
<organism evidence="9 11">
    <name type="scientific">Heyndrickxia coagulans</name>
    <name type="common">Weizmannia coagulans</name>
    <dbReference type="NCBI Taxonomy" id="1398"/>
    <lineage>
        <taxon>Bacteria</taxon>
        <taxon>Bacillati</taxon>
        <taxon>Bacillota</taxon>
        <taxon>Bacilli</taxon>
        <taxon>Bacillales</taxon>
        <taxon>Bacillaceae</taxon>
        <taxon>Heyndrickxia</taxon>
    </lineage>
</organism>
<accession>A0A0C5C8L3</accession>
<keyword evidence="10" id="KW-1185">Reference proteome</keyword>
<evidence type="ECO:0000256" key="1">
    <source>
        <dbReference type="ARBA" id="ARBA00004496"/>
    </source>
</evidence>
<evidence type="ECO:0000256" key="3">
    <source>
        <dbReference type="ARBA" id="ARBA00022597"/>
    </source>
</evidence>
<reference evidence="8" key="1">
    <citation type="submission" date="2015-01" db="EMBL/GenBank/DDBJ databases">
        <title>Comparative genome analysis of Bacillus coagulans HM-08, Clostridium butyricum HM-68, Bacillus subtilis HM-66 and Bacillus licheniformis BL-09.</title>
        <authorList>
            <person name="Zhang H."/>
        </authorList>
    </citation>
    <scope>NUCLEOTIDE SEQUENCE [LARGE SCALE GENOMIC DNA]</scope>
    <source>
        <strain evidence="8">HM-08</strain>
    </source>
</reference>
<proteinExistence type="predicted"/>
<evidence type="ECO:0000256" key="6">
    <source>
        <dbReference type="ARBA" id="ARBA00022777"/>
    </source>
</evidence>
<evidence type="ECO:0000259" key="7">
    <source>
        <dbReference type="PROSITE" id="PS51093"/>
    </source>
</evidence>
<feature type="domain" description="PTS EIIA type-1" evidence="7">
    <location>
        <begin position="30"/>
        <end position="134"/>
    </location>
</feature>
<dbReference type="EMBL" id="LRPN01000024">
    <property type="protein sequence ID" value="KWZ84924.1"/>
    <property type="molecule type" value="Genomic_DNA"/>
</dbReference>
<dbReference type="Proteomes" id="UP000032024">
    <property type="component" value="Chromosome"/>
</dbReference>
<evidence type="ECO:0000313" key="9">
    <source>
        <dbReference type="EMBL" id="KWZ84924.1"/>
    </source>
</evidence>
<dbReference type="GeneID" id="93261141"/>
<reference evidence="10" key="2">
    <citation type="submission" date="2015-01" db="EMBL/GenBank/DDBJ databases">
        <title>Comparative genome analysis of Bacillus coagulans HM-08, Clostridium butyricum HM-68, Bacillus subtilis HM-66 and Bacillus paralicheniformis BL-09.</title>
        <authorList>
            <person name="Zhang H."/>
        </authorList>
    </citation>
    <scope>NUCLEOTIDE SEQUENCE [LARGE SCALE GENOMIC DNA]</scope>
    <source>
        <strain evidence="10">HM-08</strain>
    </source>
</reference>
<dbReference type="EMBL" id="CP010525">
    <property type="protein sequence ID" value="AJO24688.1"/>
    <property type="molecule type" value="Genomic_DNA"/>
</dbReference>
<evidence type="ECO:0000313" key="8">
    <source>
        <dbReference type="EMBL" id="AJO24688.1"/>
    </source>
</evidence>
<dbReference type="AlphaFoldDB" id="A0A0C5C8L3"/>